<evidence type="ECO:0000313" key="2">
    <source>
        <dbReference type="EMBL" id="CAA9393134.1"/>
    </source>
</evidence>
<feature type="region of interest" description="Disordered" evidence="1">
    <location>
        <begin position="1"/>
        <end position="72"/>
    </location>
</feature>
<feature type="compositionally biased region" description="Basic and acidic residues" evidence="1">
    <location>
        <begin position="1"/>
        <end position="25"/>
    </location>
</feature>
<organism evidence="2">
    <name type="scientific">uncultured Nocardioides sp</name>
    <dbReference type="NCBI Taxonomy" id="198441"/>
    <lineage>
        <taxon>Bacteria</taxon>
        <taxon>Bacillati</taxon>
        <taxon>Actinomycetota</taxon>
        <taxon>Actinomycetes</taxon>
        <taxon>Propionibacteriales</taxon>
        <taxon>Nocardioidaceae</taxon>
        <taxon>Nocardioides</taxon>
        <taxon>environmental samples</taxon>
    </lineage>
</organism>
<evidence type="ECO:0000256" key="1">
    <source>
        <dbReference type="SAM" id="MobiDB-lite"/>
    </source>
</evidence>
<sequence>EPTGRARDPSRHRAVPRRTDPGPRKCRDRGRRRHPAHHHSSGQRRVPVRAHVPGTVVRRHPQAARRRPAGHL</sequence>
<accession>A0A6J4NNU0</accession>
<dbReference type="AlphaFoldDB" id="A0A6J4NNU0"/>
<name>A0A6J4NNU0_9ACTN</name>
<protein>
    <submittedName>
        <fullName evidence="2">Uncharacterized protein</fullName>
    </submittedName>
</protein>
<reference evidence="2" key="1">
    <citation type="submission" date="2020-02" db="EMBL/GenBank/DDBJ databases">
        <authorList>
            <person name="Meier V. D."/>
        </authorList>
    </citation>
    <scope>NUCLEOTIDE SEQUENCE</scope>
    <source>
        <strain evidence="2">AVDCRST_MAG60</strain>
    </source>
</reference>
<proteinExistence type="predicted"/>
<feature type="compositionally biased region" description="Basic residues" evidence="1">
    <location>
        <begin position="57"/>
        <end position="72"/>
    </location>
</feature>
<feature type="compositionally biased region" description="Basic residues" evidence="1">
    <location>
        <begin position="26"/>
        <end position="48"/>
    </location>
</feature>
<feature type="non-terminal residue" evidence="2">
    <location>
        <position position="72"/>
    </location>
</feature>
<dbReference type="EMBL" id="CADCUN010000179">
    <property type="protein sequence ID" value="CAA9393134.1"/>
    <property type="molecule type" value="Genomic_DNA"/>
</dbReference>
<gene>
    <name evidence="2" type="ORF">AVDCRST_MAG60-1667</name>
</gene>
<feature type="non-terminal residue" evidence="2">
    <location>
        <position position="1"/>
    </location>
</feature>